<evidence type="ECO:0000313" key="2">
    <source>
        <dbReference type="Proteomes" id="UP000621510"/>
    </source>
</evidence>
<organism evidence="1 2">
    <name type="scientific">Streptomyces endocoffeicus</name>
    <dbReference type="NCBI Taxonomy" id="2898945"/>
    <lineage>
        <taxon>Bacteria</taxon>
        <taxon>Bacillati</taxon>
        <taxon>Actinomycetota</taxon>
        <taxon>Actinomycetes</taxon>
        <taxon>Kitasatosporales</taxon>
        <taxon>Streptomycetaceae</taxon>
        <taxon>Streptomyces</taxon>
    </lineage>
</organism>
<dbReference type="EMBL" id="JAERRG010000009">
    <property type="protein sequence ID" value="MBL1115400.1"/>
    <property type="molecule type" value="Genomic_DNA"/>
</dbReference>
<dbReference type="Proteomes" id="UP000621510">
    <property type="component" value="Unassembled WGS sequence"/>
</dbReference>
<dbReference type="RefSeq" id="WP_201853192.1">
    <property type="nucleotide sequence ID" value="NZ_JAERRG010000009.1"/>
</dbReference>
<keyword evidence="2" id="KW-1185">Reference proteome</keyword>
<evidence type="ECO:0000313" key="1">
    <source>
        <dbReference type="EMBL" id="MBL1115400.1"/>
    </source>
</evidence>
<protein>
    <submittedName>
        <fullName evidence="1">Uncharacterized protein</fullName>
    </submittedName>
</protein>
<accession>A0ABS1PSJ2</accession>
<proteinExistence type="predicted"/>
<gene>
    <name evidence="1" type="ORF">JK364_23805</name>
</gene>
<sequence>MKQVPMGFEPFGRRDLQILSRPNAVPILEEEEVLACNFIRADGLPDFNLFYVCETLEDMQHVYDSYYKGLAVRLEWFAAIEFNKILSETETQQWLKGEREI</sequence>
<name>A0ABS1PSJ2_9ACTN</name>
<comment type="caution">
    <text evidence="1">The sequence shown here is derived from an EMBL/GenBank/DDBJ whole genome shotgun (WGS) entry which is preliminary data.</text>
</comment>
<reference evidence="1 2" key="1">
    <citation type="submission" date="2021-01" db="EMBL/GenBank/DDBJ databases">
        <title>WGS of actinomycetes isolated from Thailand.</title>
        <authorList>
            <person name="Thawai C."/>
        </authorList>
    </citation>
    <scope>NUCLEOTIDE SEQUENCE [LARGE SCALE GENOMIC DNA]</scope>
    <source>
        <strain evidence="1 2">CA3R110</strain>
    </source>
</reference>